<protein>
    <submittedName>
        <fullName evidence="1">Uncharacterized protein</fullName>
    </submittedName>
</protein>
<name>A0A8S5MKI8_9CAUD</name>
<proteinExistence type="predicted"/>
<organism evidence="1">
    <name type="scientific">Siphoviridae sp. ctrpg19</name>
    <dbReference type="NCBI Taxonomy" id="2826481"/>
    <lineage>
        <taxon>Viruses</taxon>
        <taxon>Duplodnaviria</taxon>
        <taxon>Heunggongvirae</taxon>
        <taxon>Uroviricota</taxon>
        <taxon>Caudoviricetes</taxon>
    </lineage>
</organism>
<sequence>MLRDCLNHYENVADTYLSIDWRKANKNELCYKCCEYENKDNRLYNAYFSALIVRYWHLIAKNAKQARGAYNEYDCYNWLVDSIVSTITTKLWLNPESTLYEDPLAPDKSINVRMKSHRQGFYQWSNCEKRADSITKNRSMETLFEDCGDSAFPVQEDISHNIDSELTIKDLIVREFNKKNYMGSFIVYGIVNADVFDRVFEGQKSYTKFNKKKLSSFVRHLDSSFCAEFSNVTKLSKEDVKIAVEKCKGLSRVRVYTIINNTLASLPKKLAK</sequence>
<dbReference type="EMBL" id="BK014923">
    <property type="protein sequence ID" value="DAD82726.1"/>
    <property type="molecule type" value="Genomic_DNA"/>
</dbReference>
<reference evidence="1" key="1">
    <citation type="journal article" date="2021" name="Proc. Natl. Acad. Sci. U.S.A.">
        <title>A Catalog of Tens of Thousands of Viruses from Human Metagenomes Reveals Hidden Associations with Chronic Diseases.</title>
        <authorList>
            <person name="Tisza M.J."/>
            <person name="Buck C.B."/>
        </authorList>
    </citation>
    <scope>NUCLEOTIDE SEQUENCE</scope>
    <source>
        <strain evidence="1">Ctrpg19</strain>
    </source>
</reference>
<accession>A0A8S5MKI8</accession>
<evidence type="ECO:0000313" key="1">
    <source>
        <dbReference type="EMBL" id="DAD82726.1"/>
    </source>
</evidence>